<evidence type="ECO:0000313" key="3">
    <source>
        <dbReference type="Proteomes" id="UP000199585"/>
    </source>
</evidence>
<dbReference type="InterPro" id="IPR041657">
    <property type="entry name" value="HTH_17"/>
</dbReference>
<dbReference type="Proteomes" id="UP000199585">
    <property type="component" value="Unassembled WGS sequence"/>
</dbReference>
<keyword evidence="3" id="KW-1185">Reference proteome</keyword>
<proteinExistence type="predicted"/>
<evidence type="ECO:0000259" key="1">
    <source>
        <dbReference type="Pfam" id="PF12728"/>
    </source>
</evidence>
<name>A0A1H8IVH8_9RHOB</name>
<dbReference type="EMBL" id="FOCI01000029">
    <property type="protein sequence ID" value="SEN72594.1"/>
    <property type="molecule type" value="Genomic_DNA"/>
</dbReference>
<sequence length="162" mass="17551">MGRPFKTLTPAQIAEVETLAAILTSEQVADYLGIGRRTFYSMMARDHEIAARYKKGRARAIGSIAQTLISKARSGDTTSMIFYLKTQGGWRETVQLETFEMDRPASPVAADIDLSSLSDGALQELEAAIYGGDVRSLVAANNPVLDHEPFEGRAGPNVDDTA</sequence>
<organism evidence="2 3">
    <name type="scientific">Loktanella fryxellensis</name>
    <dbReference type="NCBI Taxonomy" id="245187"/>
    <lineage>
        <taxon>Bacteria</taxon>
        <taxon>Pseudomonadati</taxon>
        <taxon>Pseudomonadota</taxon>
        <taxon>Alphaproteobacteria</taxon>
        <taxon>Rhodobacterales</taxon>
        <taxon>Roseobacteraceae</taxon>
        <taxon>Loktanella</taxon>
    </lineage>
</organism>
<evidence type="ECO:0000313" key="2">
    <source>
        <dbReference type="EMBL" id="SEN72594.1"/>
    </source>
</evidence>
<accession>A0A1H8IVH8</accession>
<dbReference type="Pfam" id="PF12728">
    <property type="entry name" value="HTH_17"/>
    <property type="match status" value="1"/>
</dbReference>
<dbReference type="OrthoDB" id="8966809at2"/>
<dbReference type="RefSeq" id="WP_089905385.1">
    <property type="nucleotide sequence ID" value="NZ_FOCI01000029.1"/>
</dbReference>
<reference evidence="2 3" key="1">
    <citation type="submission" date="2016-10" db="EMBL/GenBank/DDBJ databases">
        <authorList>
            <person name="de Groot N.N."/>
        </authorList>
    </citation>
    <scope>NUCLEOTIDE SEQUENCE [LARGE SCALE GENOMIC DNA]</scope>
    <source>
        <strain evidence="2 3">DSM 16213</strain>
    </source>
</reference>
<feature type="domain" description="Helix-turn-helix" evidence="1">
    <location>
        <begin position="23"/>
        <end position="59"/>
    </location>
</feature>
<dbReference type="AlphaFoldDB" id="A0A1H8IVH8"/>
<dbReference type="STRING" id="245187.SAMN04488003_12922"/>
<gene>
    <name evidence="2" type="ORF">SAMN04488003_12922</name>
</gene>
<protein>
    <submittedName>
        <fullName evidence="2">Helix-turn-helix domain-containing protein</fullName>
    </submittedName>
</protein>